<organism evidence="10 11">
    <name type="scientific">Colletotrichum melonis</name>
    <dbReference type="NCBI Taxonomy" id="1209925"/>
    <lineage>
        <taxon>Eukaryota</taxon>
        <taxon>Fungi</taxon>
        <taxon>Dikarya</taxon>
        <taxon>Ascomycota</taxon>
        <taxon>Pezizomycotina</taxon>
        <taxon>Sordariomycetes</taxon>
        <taxon>Hypocreomycetidae</taxon>
        <taxon>Glomerellales</taxon>
        <taxon>Glomerellaceae</taxon>
        <taxon>Colletotrichum</taxon>
        <taxon>Colletotrichum acutatum species complex</taxon>
    </lineage>
</organism>
<dbReference type="InterPro" id="IPR001128">
    <property type="entry name" value="Cyt_P450"/>
</dbReference>
<dbReference type="CDD" id="cd11041">
    <property type="entry name" value="CYP503A1-like"/>
    <property type="match status" value="1"/>
</dbReference>
<evidence type="ECO:0000256" key="6">
    <source>
        <dbReference type="ARBA" id="ARBA00023004"/>
    </source>
</evidence>
<dbReference type="GO" id="GO:0016705">
    <property type="term" value="F:oxidoreductase activity, acting on paired donors, with incorporation or reduction of molecular oxygen"/>
    <property type="evidence" value="ECO:0007669"/>
    <property type="project" value="InterPro"/>
</dbReference>
<comment type="similarity">
    <text evidence="2 9">Belongs to the cytochrome P450 family.</text>
</comment>
<dbReference type="SUPFAM" id="SSF48264">
    <property type="entry name" value="Cytochrome P450"/>
    <property type="match status" value="1"/>
</dbReference>
<gene>
    <name evidence="10" type="ORF">CMEL01_08363</name>
</gene>
<evidence type="ECO:0000256" key="4">
    <source>
        <dbReference type="ARBA" id="ARBA00022723"/>
    </source>
</evidence>
<dbReference type="PRINTS" id="PR00465">
    <property type="entry name" value="EP450IV"/>
</dbReference>
<name>A0AAI9U298_9PEZI</name>
<dbReference type="InterPro" id="IPR002403">
    <property type="entry name" value="Cyt_P450_E_grp-IV"/>
</dbReference>
<comment type="cofactor">
    <cofactor evidence="1 8">
        <name>heme</name>
        <dbReference type="ChEBI" id="CHEBI:30413"/>
    </cofactor>
</comment>
<evidence type="ECO:0000256" key="2">
    <source>
        <dbReference type="ARBA" id="ARBA00010617"/>
    </source>
</evidence>
<evidence type="ECO:0000313" key="10">
    <source>
        <dbReference type="EMBL" id="KAK1449048.1"/>
    </source>
</evidence>
<keyword evidence="11" id="KW-1185">Reference proteome</keyword>
<keyword evidence="3 8" id="KW-0349">Heme</keyword>
<dbReference type="InterPro" id="IPR036396">
    <property type="entry name" value="Cyt_P450_sf"/>
</dbReference>
<feature type="binding site" description="axial binding residue" evidence="8">
    <location>
        <position position="512"/>
    </location>
    <ligand>
        <name>heme</name>
        <dbReference type="ChEBI" id="CHEBI:30413"/>
    </ligand>
    <ligandPart>
        <name>Fe</name>
        <dbReference type="ChEBI" id="CHEBI:18248"/>
    </ligandPart>
</feature>
<sequence>MADSPRSVVTTTITAKKMGYIPTMINERNRAPNEYTSQQPQDKHFALGAHMSSNFSFELGGAPYTIPSPTEKPIAYVAAVVLFVSLAYALGDHGAKLPEINPLKPFELSNTRRILEFYQTSKELMLKGRAKFGDNPWRLMTEWGNCLVLPPDFIHELRSNPNLAFVEPAKDDSHGYIPGFEAFDGDEALPTVVTKYLTKALTKLTKPLSEESTLVLRHVLTDSTGISHLRDTEWHKMSPQQDIMRIVSRLSSRVFAGEELCRDEEWVRVSSEYTAAAFGVGYEVGQWPRWARPIVHWFLPSCWRVRALLNECRKTLQPHMERRAQRKREAVAAGKTGAVFDDAVEWFEKESSRKPDPATQQISLSLVAIHTTTDLLTQTMIDLAEHPELFQPLRDELVRVLSKEGLKKTALYNLKLMDSVIKESQRMKPVLLSTWRRLVMKDVTLSNGFVLRKGQKIIATNTHMWDANYYENPATYDGYRFLNMRGTDEEKNAHLVSTSAKHPGFGHGQHACPGRFFAANEVKIALAHLLLKYDWKFPDGFKPQMVPHGMVLLPDPSATLLIRRRKEELDLDSLEC</sequence>
<evidence type="ECO:0000256" key="8">
    <source>
        <dbReference type="PIRSR" id="PIRSR602403-1"/>
    </source>
</evidence>
<keyword evidence="7 9" id="KW-0503">Monooxygenase</keyword>
<dbReference type="EMBL" id="MLGG01000068">
    <property type="protein sequence ID" value="KAK1449048.1"/>
    <property type="molecule type" value="Genomic_DNA"/>
</dbReference>
<dbReference type="Gene3D" id="1.10.630.10">
    <property type="entry name" value="Cytochrome P450"/>
    <property type="match status" value="1"/>
</dbReference>
<dbReference type="GO" id="GO:0004497">
    <property type="term" value="F:monooxygenase activity"/>
    <property type="evidence" value="ECO:0007669"/>
    <property type="project" value="UniProtKB-KW"/>
</dbReference>
<evidence type="ECO:0000256" key="7">
    <source>
        <dbReference type="ARBA" id="ARBA00023033"/>
    </source>
</evidence>
<dbReference type="GO" id="GO:0005506">
    <property type="term" value="F:iron ion binding"/>
    <property type="evidence" value="ECO:0007669"/>
    <property type="project" value="InterPro"/>
</dbReference>
<proteinExistence type="inferred from homology"/>
<dbReference type="InterPro" id="IPR017972">
    <property type="entry name" value="Cyt_P450_CS"/>
</dbReference>
<evidence type="ECO:0000256" key="3">
    <source>
        <dbReference type="ARBA" id="ARBA00022617"/>
    </source>
</evidence>
<keyword evidence="5 9" id="KW-0560">Oxidoreductase</keyword>
<accession>A0AAI9U298</accession>
<dbReference type="PANTHER" id="PTHR46206">
    <property type="entry name" value="CYTOCHROME P450"/>
    <property type="match status" value="1"/>
</dbReference>
<dbReference type="Proteomes" id="UP001239795">
    <property type="component" value="Unassembled WGS sequence"/>
</dbReference>
<reference evidence="10 11" key="1">
    <citation type="submission" date="2016-10" db="EMBL/GenBank/DDBJ databases">
        <title>The genome sequence of Colletotrichum fioriniae PJ7.</title>
        <authorList>
            <person name="Baroncelli R."/>
        </authorList>
    </citation>
    <scope>NUCLEOTIDE SEQUENCE [LARGE SCALE GENOMIC DNA]</scope>
    <source>
        <strain evidence="10">Col 31</strain>
    </source>
</reference>
<evidence type="ECO:0000256" key="1">
    <source>
        <dbReference type="ARBA" id="ARBA00001971"/>
    </source>
</evidence>
<keyword evidence="4 8" id="KW-0479">Metal-binding</keyword>
<dbReference type="PROSITE" id="PS00086">
    <property type="entry name" value="CYTOCHROME_P450"/>
    <property type="match status" value="1"/>
</dbReference>
<dbReference type="AlphaFoldDB" id="A0AAI9U298"/>
<dbReference type="Pfam" id="PF00067">
    <property type="entry name" value="p450"/>
    <property type="match status" value="1"/>
</dbReference>
<evidence type="ECO:0000256" key="9">
    <source>
        <dbReference type="RuleBase" id="RU000461"/>
    </source>
</evidence>
<dbReference type="PANTHER" id="PTHR46206:SF2">
    <property type="entry name" value="CYTOCHROME P450 MONOOXYGENASE AUSG-RELATED"/>
    <property type="match status" value="1"/>
</dbReference>
<keyword evidence="6 8" id="KW-0408">Iron</keyword>
<evidence type="ECO:0000256" key="5">
    <source>
        <dbReference type="ARBA" id="ARBA00023002"/>
    </source>
</evidence>
<dbReference type="GO" id="GO:0020037">
    <property type="term" value="F:heme binding"/>
    <property type="evidence" value="ECO:0007669"/>
    <property type="project" value="InterPro"/>
</dbReference>
<evidence type="ECO:0000313" key="11">
    <source>
        <dbReference type="Proteomes" id="UP001239795"/>
    </source>
</evidence>
<comment type="caution">
    <text evidence="10">The sequence shown here is derived from an EMBL/GenBank/DDBJ whole genome shotgun (WGS) entry which is preliminary data.</text>
</comment>
<protein>
    <submittedName>
        <fullName evidence="10">Cytochrome P450</fullName>
    </submittedName>
</protein>